<dbReference type="GO" id="GO:0022857">
    <property type="term" value="F:transmembrane transporter activity"/>
    <property type="evidence" value="ECO:0007669"/>
    <property type="project" value="TreeGrafter"/>
</dbReference>
<dbReference type="AlphaFoldDB" id="A0A369Q097"/>
<name>A0A369Q097_9SPHI</name>
<evidence type="ECO:0000256" key="1">
    <source>
        <dbReference type="ARBA" id="ARBA00004651"/>
    </source>
</evidence>
<dbReference type="PANTHER" id="PTHR30572:SF18">
    <property type="entry name" value="ABC-TYPE MACROLIDE FAMILY EXPORT SYSTEM PERMEASE COMPONENT 2"/>
    <property type="match status" value="1"/>
</dbReference>
<feature type="transmembrane region" description="Helical" evidence="6">
    <location>
        <begin position="668"/>
        <end position="689"/>
    </location>
</feature>
<organism evidence="9 10">
    <name type="scientific">Pedobacter chinensis</name>
    <dbReference type="NCBI Taxonomy" id="2282421"/>
    <lineage>
        <taxon>Bacteria</taxon>
        <taxon>Pseudomonadati</taxon>
        <taxon>Bacteroidota</taxon>
        <taxon>Sphingobacteriia</taxon>
        <taxon>Sphingobacteriales</taxon>
        <taxon>Sphingobacteriaceae</taxon>
        <taxon>Pedobacter</taxon>
    </lineage>
</organism>
<comment type="caution">
    <text evidence="9">The sequence shown here is derived from an EMBL/GenBank/DDBJ whole genome shotgun (WGS) entry which is preliminary data.</text>
</comment>
<dbReference type="Pfam" id="PF12704">
    <property type="entry name" value="MacB_PCD"/>
    <property type="match status" value="2"/>
</dbReference>
<evidence type="ECO:0000259" key="7">
    <source>
        <dbReference type="Pfam" id="PF02687"/>
    </source>
</evidence>
<accession>A0A369Q097</accession>
<reference evidence="9 10" key="1">
    <citation type="submission" date="2018-07" db="EMBL/GenBank/DDBJ databases">
        <title>Pedobacter sp. nov., isolated from soil.</title>
        <authorList>
            <person name="Zhou L.Y."/>
            <person name="Du Z.J."/>
        </authorList>
    </citation>
    <scope>NUCLEOTIDE SEQUENCE [LARGE SCALE GENOMIC DNA]</scope>
    <source>
        <strain evidence="9 10">JDX94</strain>
    </source>
</reference>
<dbReference type="OrthoDB" id="1451596at2"/>
<proteinExistence type="predicted"/>
<feature type="transmembrane region" description="Helical" evidence="6">
    <location>
        <begin position="420"/>
        <end position="445"/>
    </location>
</feature>
<evidence type="ECO:0000313" key="10">
    <source>
        <dbReference type="Proteomes" id="UP000253961"/>
    </source>
</evidence>
<protein>
    <submittedName>
        <fullName evidence="9">ABC transporter permease</fullName>
    </submittedName>
</protein>
<dbReference type="GO" id="GO:0005886">
    <property type="term" value="C:plasma membrane"/>
    <property type="evidence" value="ECO:0007669"/>
    <property type="project" value="UniProtKB-SubCell"/>
</dbReference>
<evidence type="ECO:0000256" key="2">
    <source>
        <dbReference type="ARBA" id="ARBA00022475"/>
    </source>
</evidence>
<evidence type="ECO:0000313" key="9">
    <source>
        <dbReference type="EMBL" id="RDC58313.1"/>
    </source>
</evidence>
<evidence type="ECO:0000256" key="5">
    <source>
        <dbReference type="ARBA" id="ARBA00023136"/>
    </source>
</evidence>
<feature type="transmembrane region" description="Helical" evidence="6">
    <location>
        <begin position="753"/>
        <end position="775"/>
    </location>
</feature>
<keyword evidence="4 6" id="KW-1133">Transmembrane helix</keyword>
<evidence type="ECO:0000259" key="8">
    <source>
        <dbReference type="Pfam" id="PF12704"/>
    </source>
</evidence>
<dbReference type="InterPro" id="IPR050250">
    <property type="entry name" value="Macrolide_Exporter_MacB"/>
</dbReference>
<feature type="transmembrane region" description="Helical" evidence="6">
    <location>
        <begin position="21"/>
        <end position="43"/>
    </location>
</feature>
<dbReference type="PANTHER" id="PTHR30572">
    <property type="entry name" value="MEMBRANE COMPONENT OF TRANSPORTER-RELATED"/>
    <property type="match status" value="1"/>
</dbReference>
<comment type="subcellular location">
    <subcellularLocation>
        <location evidence="1">Cell membrane</location>
        <topology evidence="1">Multi-pass membrane protein</topology>
    </subcellularLocation>
</comment>
<dbReference type="Proteomes" id="UP000253961">
    <property type="component" value="Unassembled WGS sequence"/>
</dbReference>
<keyword evidence="3 6" id="KW-0812">Transmembrane</keyword>
<dbReference type="RefSeq" id="WP_115401722.1">
    <property type="nucleotide sequence ID" value="NZ_QPKV01000002.1"/>
</dbReference>
<dbReference type="InterPro" id="IPR003838">
    <property type="entry name" value="ABC3_permease_C"/>
</dbReference>
<feature type="transmembrane region" description="Helical" evidence="6">
    <location>
        <begin position="327"/>
        <end position="356"/>
    </location>
</feature>
<evidence type="ECO:0000256" key="3">
    <source>
        <dbReference type="ARBA" id="ARBA00022692"/>
    </source>
</evidence>
<dbReference type="Pfam" id="PF02687">
    <property type="entry name" value="FtsX"/>
    <property type="match status" value="2"/>
</dbReference>
<feature type="domain" description="MacB-like periplasmic core" evidence="8">
    <location>
        <begin position="20"/>
        <end position="243"/>
    </location>
</feature>
<feature type="domain" description="ABC3 transporter permease C-terminal" evidence="7">
    <location>
        <begin position="289"/>
        <end position="395"/>
    </location>
</feature>
<feature type="transmembrane region" description="Helical" evidence="6">
    <location>
        <begin position="283"/>
        <end position="306"/>
    </location>
</feature>
<feature type="transmembrane region" description="Helical" evidence="6">
    <location>
        <begin position="710"/>
        <end position="733"/>
    </location>
</feature>
<feature type="transmembrane region" description="Helical" evidence="6">
    <location>
        <begin position="376"/>
        <end position="399"/>
    </location>
</feature>
<gene>
    <name evidence="9" type="ORF">DU508_05110</name>
</gene>
<dbReference type="PROSITE" id="PS51257">
    <property type="entry name" value="PROKAR_LIPOPROTEIN"/>
    <property type="match status" value="1"/>
</dbReference>
<evidence type="ECO:0000256" key="4">
    <source>
        <dbReference type="ARBA" id="ARBA00022989"/>
    </source>
</evidence>
<keyword evidence="10" id="KW-1185">Reference proteome</keyword>
<evidence type="ECO:0000256" key="6">
    <source>
        <dbReference type="SAM" id="Phobius"/>
    </source>
</evidence>
<sequence>MFRLNLKIALRNLWKNKTSSFINVIGLAIGLAACLMLLLYVTYEWNFDKQDKNSEHLYTVMTNIPGDDGKVAKTFEGSTTALGPLLKAEIPEIKHLARMNYLKQALIAVGDNGFKKLGKFAEPEILKLFNYQYINGNASTAMQNPKSVILTESTAKVLFGSTQVLNRTVRYQDKEDLTVSAVIKDLPDNTSATLKFDFLMPWAFYEMVDNSAKDLNWGNFSFVTMVSLDPKADLTKVNEKIEKVVKAHLEQANQPYFLYPFSKLHLYGKFENGVSVGGDIEQIYLFVGLAFGILMIACINFMNMATAKSEKRAKEVGIKKTIGANRVSLIMQFLTESMVLTFISVIVAIALLEIFLPTFNNLLNIRLSIRYFSASGWMWILGIVCLTGLIAGSYPAFYLSAFNPIQTLKRRIKSGGIFAINLRQVLVVGQFCFAIVLIISTMVIYRQIQFIKNKPVGFDVNALIEIPQEGELKTKFEVIKSQLLKSGAVTSMFQSSVGLSHRGQNFMDIRWDGMVKPQNTQLFNQLSTTYDFIKTNGIKLIEGRDFSEKFASDTAAVMVSASAIKAFGYENPIGKSVTVFGDKFNIIGVFDDYVWDSPYKSNNPMVVFFDENRTGTVTMRLNEANPIAQNIATITQITKQLNPAYPTEISFLNSIYLEKYNSEKTLGLLSNIFGGLAIFVSCLGLYGLVAYSAEQRTKEFGVRKVLGASLFNLMQLLSLSFVKMIIVSIVIAAPLSYYLMDEWLTKFEYHTEITWWIIPVAGFGTLLMALVTVSFQAYKSANANPVDALKYE</sequence>
<dbReference type="InterPro" id="IPR025857">
    <property type="entry name" value="MacB_PCD"/>
</dbReference>
<keyword evidence="5 6" id="KW-0472">Membrane</keyword>
<feature type="domain" description="MacB-like periplasmic core" evidence="8">
    <location>
        <begin position="520"/>
        <end position="595"/>
    </location>
</feature>
<feature type="domain" description="ABC3 transporter permease C-terminal" evidence="7">
    <location>
        <begin position="671"/>
        <end position="785"/>
    </location>
</feature>
<dbReference type="EMBL" id="QPKV01000002">
    <property type="protein sequence ID" value="RDC58313.1"/>
    <property type="molecule type" value="Genomic_DNA"/>
</dbReference>
<keyword evidence="2" id="KW-1003">Cell membrane</keyword>